<comment type="caution">
    <text evidence="1">The sequence shown here is derived from an EMBL/GenBank/DDBJ whole genome shotgun (WGS) entry which is preliminary data.</text>
</comment>
<evidence type="ECO:0000313" key="2">
    <source>
        <dbReference type="Proteomes" id="UP000031572"/>
    </source>
</evidence>
<keyword evidence="2" id="KW-1185">Reference proteome</keyword>
<sequence length="183" mass="19943">MLRWIARRRLAAFERAFGYDTAYMREMLDASWTGFMRFAAVAKMAQHREGVPLDAWYAAKLSATVAEDCGPCTQLVVKMAEADGVSATVLRGILEGDDRAMGPDAALAQRFTRATLAHHLEAATLRAQIIARWGERGVVSLALVIAASRVFPTVKYALGHGKTCSRIRIGNIETRPALAPVAV</sequence>
<evidence type="ECO:0008006" key="3">
    <source>
        <dbReference type="Google" id="ProtNLM"/>
    </source>
</evidence>
<dbReference type="EMBL" id="JWJG01000028">
    <property type="protein sequence ID" value="KIF83098.1"/>
    <property type="molecule type" value="Genomic_DNA"/>
</dbReference>
<dbReference type="AlphaFoldDB" id="A0A0C1Y864"/>
<dbReference type="RefSeq" id="WP_040041727.1">
    <property type="nucleotide sequence ID" value="NZ_JWJG01000028.1"/>
</dbReference>
<organism evidence="1 2">
    <name type="scientific">Noviherbaspirillum autotrophicum</name>
    <dbReference type="NCBI Taxonomy" id="709839"/>
    <lineage>
        <taxon>Bacteria</taxon>
        <taxon>Pseudomonadati</taxon>
        <taxon>Pseudomonadota</taxon>
        <taxon>Betaproteobacteria</taxon>
        <taxon>Burkholderiales</taxon>
        <taxon>Oxalobacteraceae</taxon>
        <taxon>Noviherbaspirillum</taxon>
    </lineage>
</organism>
<dbReference type="SUPFAM" id="SSF69118">
    <property type="entry name" value="AhpD-like"/>
    <property type="match status" value="1"/>
</dbReference>
<gene>
    <name evidence="1" type="ORF">TSA66_23275</name>
</gene>
<evidence type="ECO:0000313" key="1">
    <source>
        <dbReference type="EMBL" id="KIF83098.1"/>
    </source>
</evidence>
<name>A0A0C1Y864_9BURK</name>
<accession>A0A0C1Y864</accession>
<dbReference type="OrthoDB" id="287782at2"/>
<dbReference type="InterPro" id="IPR029032">
    <property type="entry name" value="AhpD-like"/>
</dbReference>
<proteinExistence type="predicted"/>
<reference evidence="1 2" key="1">
    <citation type="submission" date="2014-12" db="EMBL/GenBank/DDBJ databases">
        <title>Denitrispirillum autotrophicum gen. nov., sp. nov., Denitrifying, Facultatively Autotrophic Bacteria Isolated from Rice Paddy Soil.</title>
        <authorList>
            <person name="Ishii S."/>
            <person name="Ashida N."/>
            <person name="Ohno H."/>
            <person name="Otsuka S."/>
            <person name="Yokota A."/>
            <person name="Senoo K."/>
        </authorList>
    </citation>
    <scope>NUCLEOTIDE SEQUENCE [LARGE SCALE GENOMIC DNA]</scope>
    <source>
        <strain evidence="1 2">TSA66</strain>
    </source>
</reference>
<dbReference type="Proteomes" id="UP000031572">
    <property type="component" value="Unassembled WGS sequence"/>
</dbReference>
<dbReference type="Gene3D" id="1.20.1290.10">
    <property type="entry name" value="AhpD-like"/>
    <property type="match status" value="1"/>
</dbReference>
<protein>
    <recommendedName>
        <fullName evidence="3">Carboxymuconolactone decarboxylase-like domain-containing protein</fullName>
    </recommendedName>
</protein>
<dbReference type="STRING" id="709839.TSA66_23275"/>